<evidence type="ECO:0000313" key="2">
    <source>
        <dbReference type="Proteomes" id="UP001165679"/>
    </source>
</evidence>
<protein>
    <submittedName>
        <fullName evidence="1">Uncharacterized protein</fullName>
    </submittedName>
</protein>
<dbReference type="EMBL" id="JAPDNT010000006">
    <property type="protein sequence ID" value="MCW3475101.1"/>
    <property type="molecule type" value="Genomic_DNA"/>
</dbReference>
<name>A0AA41YJY0_9PROT</name>
<proteinExistence type="predicted"/>
<reference evidence="1" key="2">
    <citation type="submission" date="2022-10" db="EMBL/GenBank/DDBJ databases">
        <authorList>
            <person name="Trinh H.N."/>
        </authorList>
    </citation>
    <scope>NUCLEOTIDE SEQUENCE</scope>
    <source>
        <strain evidence="1">RN2-1</strain>
    </source>
</reference>
<gene>
    <name evidence="1" type="ORF">OL599_11015</name>
</gene>
<dbReference type="RefSeq" id="WP_264713793.1">
    <property type="nucleotide sequence ID" value="NZ_JAPDNT010000006.1"/>
</dbReference>
<keyword evidence="2" id="KW-1185">Reference proteome</keyword>
<sequence length="101" mass="11000">MRQTTAMQDSDDLAQVFIPVDTTGQLVAARQLADSIAATLRMARALVEARRRVDLDGLNGMIGLLCARALDLPPEQGRSFRARLIALRTDLDDLSVALKPP</sequence>
<dbReference type="AlphaFoldDB" id="A0AA41YJY0"/>
<organism evidence="1 2">
    <name type="scientific">Limobrevibacterium gyesilva</name>
    <dbReference type="NCBI Taxonomy" id="2991712"/>
    <lineage>
        <taxon>Bacteria</taxon>
        <taxon>Pseudomonadati</taxon>
        <taxon>Pseudomonadota</taxon>
        <taxon>Alphaproteobacteria</taxon>
        <taxon>Acetobacterales</taxon>
        <taxon>Acetobacteraceae</taxon>
        <taxon>Limobrevibacterium</taxon>
    </lineage>
</organism>
<dbReference type="Proteomes" id="UP001165679">
    <property type="component" value="Unassembled WGS sequence"/>
</dbReference>
<reference evidence="1" key="1">
    <citation type="submission" date="2022-09" db="EMBL/GenBank/DDBJ databases">
        <title>Rhodovastum sp. nov. RN2-1 isolated from soil in Seongnam, South Korea.</title>
        <authorList>
            <person name="Le N.T."/>
        </authorList>
    </citation>
    <scope>NUCLEOTIDE SEQUENCE</scope>
    <source>
        <strain evidence="1">RN2-1</strain>
    </source>
</reference>
<accession>A0AA41YJY0</accession>
<evidence type="ECO:0000313" key="1">
    <source>
        <dbReference type="EMBL" id="MCW3475101.1"/>
    </source>
</evidence>
<comment type="caution">
    <text evidence="1">The sequence shown here is derived from an EMBL/GenBank/DDBJ whole genome shotgun (WGS) entry which is preliminary data.</text>
</comment>